<sequence length="123" mass="14730">MLPDKKKNLKTGIYFEKDLKKILINQNIIQYDFELHHTSLFPVSDDWETPISIIPEQISPSLKYEIRHKNIKKKTKLEMSERALGKSMFYALEDFDITMLIEKIPEDQLYDPQYEYVNEDLLF</sequence>
<reference evidence="1" key="1">
    <citation type="journal article" date="2014" name="Front. Microbiol.">
        <title>High frequency of phylogenetically diverse reductive dehalogenase-homologous genes in deep subseafloor sedimentary metagenomes.</title>
        <authorList>
            <person name="Kawai M."/>
            <person name="Futagami T."/>
            <person name="Toyoda A."/>
            <person name="Takaki Y."/>
            <person name="Nishi S."/>
            <person name="Hori S."/>
            <person name="Arai W."/>
            <person name="Tsubouchi T."/>
            <person name="Morono Y."/>
            <person name="Uchiyama I."/>
            <person name="Ito T."/>
            <person name="Fujiyama A."/>
            <person name="Inagaki F."/>
            <person name="Takami H."/>
        </authorList>
    </citation>
    <scope>NUCLEOTIDE SEQUENCE</scope>
    <source>
        <strain evidence="1">Expedition CK06-06</strain>
    </source>
</reference>
<name>X1B8S7_9ZZZZ</name>
<proteinExistence type="predicted"/>
<protein>
    <submittedName>
        <fullName evidence="1">Uncharacterized protein</fullName>
    </submittedName>
</protein>
<organism evidence="1">
    <name type="scientific">marine sediment metagenome</name>
    <dbReference type="NCBI Taxonomy" id="412755"/>
    <lineage>
        <taxon>unclassified sequences</taxon>
        <taxon>metagenomes</taxon>
        <taxon>ecological metagenomes</taxon>
    </lineage>
</organism>
<dbReference type="AlphaFoldDB" id="X1B8S7"/>
<evidence type="ECO:0000313" key="1">
    <source>
        <dbReference type="EMBL" id="GAG80528.1"/>
    </source>
</evidence>
<accession>X1B8S7</accession>
<dbReference type="EMBL" id="BART01016347">
    <property type="protein sequence ID" value="GAG80528.1"/>
    <property type="molecule type" value="Genomic_DNA"/>
</dbReference>
<comment type="caution">
    <text evidence="1">The sequence shown here is derived from an EMBL/GenBank/DDBJ whole genome shotgun (WGS) entry which is preliminary data.</text>
</comment>
<feature type="non-terminal residue" evidence="1">
    <location>
        <position position="123"/>
    </location>
</feature>
<gene>
    <name evidence="1" type="ORF">S01H4_31465</name>
</gene>